<keyword evidence="5" id="KW-1185">Reference proteome</keyword>
<dbReference type="RefSeq" id="WP_157584424.1">
    <property type="nucleotide sequence ID" value="NZ_WPIN01000003.1"/>
</dbReference>
<protein>
    <submittedName>
        <fullName evidence="4">Phospholipase</fullName>
    </submittedName>
</protein>
<dbReference type="GO" id="GO:0016787">
    <property type="term" value="F:hydrolase activity"/>
    <property type="evidence" value="ECO:0007669"/>
    <property type="project" value="InterPro"/>
</dbReference>
<keyword evidence="1 2" id="KW-0732">Signal</keyword>
<evidence type="ECO:0000256" key="1">
    <source>
        <dbReference type="ARBA" id="ARBA00022729"/>
    </source>
</evidence>
<organism evidence="4 5">
    <name type="scientific">Spirosoma arboris</name>
    <dbReference type="NCBI Taxonomy" id="2682092"/>
    <lineage>
        <taxon>Bacteria</taxon>
        <taxon>Pseudomonadati</taxon>
        <taxon>Bacteroidota</taxon>
        <taxon>Cytophagia</taxon>
        <taxon>Cytophagales</taxon>
        <taxon>Cytophagaceae</taxon>
        <taxon>Spirosoma</taxon>
    </lineage>
</organism>
<accession>A0A7K1S8L9</accession>
<evidence type="ECO:0000259" key="3">
    <source>
        <dbReference type="Pfam" id="PF02230"/>
    </source>
</evidence>
<sequence>MRSTTVFFLSAVLLLVSRFGAFAQTNPQNKRPEKYPYLLYLPKEYATKKDDYPLVIYLHGGSQKGQDLNKLKTYGLPYLVDKGRDFNFIIASPQCPDGKFWSTDNWFDSLYTDLKMKYRIDPKRVYLTGISMGGYGVWQTAVAYPDKFAAIVPLCGGCDDSTQICRIKHIPVWTFHGTADDVISISETERLVRRLEECKGQVKFTRLEKEGHGIQYLFENQAIYDWLLKQHKK</sequence>
<evidence type="ECO:0000313" key="4">
    <source>
        <dbReference type="EMBL" id="MVM30171.1"/>
    </source>
</evidence>
<dbReference type="Pfam" id="PF02230">
    <property type="entry name" value="Abhydrolase_2"/>
    <property type="match status" value="1"/>
</dbReference>
<dbReference type="InterPro" id="IPR050955">
    <property type="entry name" value="Plant_Biomass_Hydrol_Est"/>
</dbReference>
<dbReference type="InterPro" id="IPR003140">
    <property type="entry name" value="PLipase/COase/thioEstase"/>
</dbReference>
<feature type="domain" description="Phospholipase/carboxylesterase/thioesterase" evidence="3">
    <location>
        <begin position="113"/>
        <end position="216"/>
    </location>
</feature>
<dbReference type="PANTHER" id="PTHR43037">
    <property type="entry name" value="UNNAMED PRODUCT-RELATED"/>
    <property type="match status" value="1"/>
</dbReference>
<dbReference type="AlphaFoldDB" id="A0A7K1S8L9"/>
<evidence type="ECO:0000256" key="2">
    <source>
        <dbReference type="SAM" id="SignalP"/>
    </source>
</evidence>
<proteinExistence type="predicted"/>
<gene>
    <name evidence="4" type="ORF">GO755_09010</name>
</gene>
<dbReference type="Proteomes" id="UP000436006">
    <property type="component" value="Unassembled WGS sequence"/>
</dbReference>
<name>A0A7K1S8L9_9BACT</name>
<dbReference type="InterPro" id="IPR029058">
    <property type="entry name" value="AB_hydrolase_fold"/>
</dbReference>
<feature type="signal peptide" evidence="2">
    <location>
        <begin position="1"/>
        <end position="23"/>
    </location>
</feature>
<dbReference type="PANTHER" id="PTHR43037:SF1">
    <property type="entry name" value="BLL1128 PROTEIN"/>
    <property type="match status" value="1"/>
</dbReference>
<reference evidence="4 5" key="1">
    <citation type="submission" date="2019-12" db="EMBL/GenBank/DDBJ databases">
        <title>Spirosoma sp. HMF4905 genome sequencing and assembly.</title>
        <authorList>
            <person name="Kang H."/>
            <person name="Cha I."/>
            <person name="Kim H."/>
            <person name="Joh K."/>
        </authorList>
    </citation>
    <scope>NUCLEOTIDE SEQUENCE [LARGE SCALE GENOMIC DNA]</scope>
    <source>
        <strain evidence="4 5">HMF4905</strain>
    </source>
</reference>
<comment type="caution">
    <text evidence="4">The sequence shown here is derived from an EMBL/GenBank/DDBJ whole genome shotgun (WGS) entry which is preliminary data.</text>
</comment>
<dbReference type="SUPFAM" id="SSF53474">
    <property type="entry name" value="alpha/beta-Hydrolases"/>
    <property type="match status" value="1"/>
</dbReference>
<dbReference type="EMBL" id="WPIN01000003">
    <property type="protein sequence ID" value="MVM30171.1"/>
    <property type="molecule type" value="Genomic_DNA"/>
</dbReference>
<dbReference type="Gene3D" id="3.40.50.1820">
    <property type="entry name" value="alpha/beta hydrolase"/>
    <property type="match status" value="1"/>
</dbReference>
<evidence type="ECO:0000313" key="5">
    <source>
        <dbReference type="Proteomes" id="UP000436006"/>
    </source>
</evidence>
<feature type="chain" id="PRO_5029861870" evidence="2">
    <location>
        <begin position="24"/>
        <end position="233"/>
    </location>
</feature>